<reference evidence="2" key="1">
    <citation type="submission" date="2024-02" db="EMBL/GenBank/DDBJ databases">
        <authorList>
            <consortium name="ELIXIR-Norway"/>
            <consortium name="Elixir Norway"/>
        </authorList>
    </citation>
    <scope>NUCLEOTIDE SEQUENCE</scope>
</reference>
<sequence>MTSLEKLEKLKQQQQMQEPPSHLAIEQPQQLPFEELAASDVPVLCKMHLQASGILPVSQPIPSAICLSIRSSTETGPEASLSVSHASAQALSAGEEQTIEAAVLLQLEYTVTHVLFGSDVLTTFV</sequence>
<feature type="region of interest" description="Disordered" evidence="1">
    <location>
        <begin position="1"/>
        <end position="23"/>
    </location>
</feature>
<proteinExistence type="predicted"/>
<protein>
    <submittedName>
        <fullName evidence="2">Uncharacterized protein</fullName>
    </submittedName>
</protein>
<accession>A0ABP0VXU6</accession>
<keyword evidence="3" id="KW-1185">Reference proteome</keyword>
<feature type="compositionally biased region" description="Basic and acidic residues" evidence="1">
    <location>
        <begin position="1"/>
        <end position="11"/>
    </location>
</feature>
<name>A0ABP0VXU6_9BRYO</name>
<evidence type="ECO:0000313" key="2">
    <source>
        <dbReference type="EMBL" id="CAK9259324.1"/>
    </source>
</evidence>
<dbReference type="Proteomes" id="UP001497444">
    <property type="component" value="Chromosome 12"/>
</dbReference>
<evidence type="ECO:0000313" key="3">
    <source>
        <dbReference type="Proteomes" id="UP001497444"/>
    </source>
</evidence>
<dbReference type="EMBL" id="OZ020107">
    <property type="protein sequence ID" value="CAK9259324.1"/>
    <property type="molecule type" value="Genomic_DNA"/>
</dbReference>
<evidence type="ECO:0000256" key="1">
    <source>
        <dbReference type="SAM" id="MobiDB-lite"/>
    </source>
</evidence>
<organism evidence="2 3">
    <name type="scientific">Sphagnum jensenii</name>
    <dbReference type="NCBI Taxonomy" id="128206"/>
    <lineage>
        <taxon>Eukaryota</taxon>
        <taxon>Viridiplantae</taxon>
        <taxon>Streptophyta</taxon>
        <taxon>Embryophyta</taxon>
        <taxon>Bryophyta</taxon>
        <taxon>Sphagnophytina</taxon>
        <taxon>Sphagnopsida</taxon>
        <taxon>Sphagnales</taxon>
        <taxon>Sphagnaceae</taxon>
        <taxon>Sphagnum</taxon>
    </lineage>
</organism>
<gene>
    <name evidence="2" type="ORF">CSSPJE1EN1_LOCUS4802</name>
</gene>